<dbReference type="PANTHER" id="PTHR34822">
    <property type="entry name" value="GRPB DOMAIN PROTEIN (AFU_ORTHOLOGUE AFUA_1G01530)"/>
    <property type="match status" value="1"/>
</dbReference>
<gene>
    <name evidence="1" type="ORF">SAMN02745176_01040</name>
</gene>
<dbReference type="OrthoDB" id="9799092at2"/>
<evidence type="ECO:0000313" key="1">
    <source>
        <dbReference type="EMBL" id="SHI68833.1"/>
    </source>
</evidence>
<dbReference type="GO" id="GO:0016740">
    <property type="term" value="F:transferase activity"/>
    <property type="evidence" value="ECO:0007669"/>
    <property type="project" value="UniProtKB-KW"/>
</dbReference>
<dbReference type="RefSeq" id="WP_073025169.1">
    <property type="nucleotide sequence ID" value="NZ_FQZS01000006.1"/>
</dbReference>
<dbReference type="AlphaFoldDB" id="A0A1M6D6N7"/>
<dbReference type="SUPFAM" id="SSF81301">
    <property type="entry name" value="Nucleotidyltransferase"/>
    <property type="match status" value="1"/>
</dbReference>
<protein>
    <submittedName>
        <fullName evidence="1">GrpB domain, predicted nucleotidyltransferase, UPF0157 family</fullName>
    </submittedName>
</protein>
<dbReference type="Gene3D" id="3.30.460.10">
    <property type="entry name" value="Beta Polymerase, domain 2"/>
    <property type="match status" value="1"/>
</dbReference>
<accession>A0A1M6D6N7</accession>
<organism evidence="1 2">
    <name type="scientific">Lutispora thermophila DSM 19022</name>
    <dbReference type="NCBI Taxonomy" id="1122184"/>
    <lineage>
        <taxon>Bacteria</taxon>
        <taxon>Bacillati</taxon>
        <taxon>Bacillota</taxon>
        <taxon>Clostridia</taxon>
        <taxon>Lutisporales</taxon>
        <taxon>Lutisporaceae</taxon>
        <taxon>Lutispora</taxon>
    </lineage>
</organism>
<dbReference type="PANTHER" id="PTHR34822:SF1">
    <property type="entry name" value="GRPB FAMILY PROTEIN"/>
    <property type="match status" value="1"/>
</dbReference>
<proteinExistence type="predicted"/>
<keyword evidence="1" id="KW-0808">Transferase</keyword>
<dbReference type="EMBL" id="FQZS01000006">
    <property type="protein sequence ID" value="SHI68833.1"/>
    <property type="molecule type" value="Genomic_DNA"/>
</dbReference>
<dbReference type="STRING" id="1122184.SAMN02745176_01040"/>
<dbReference type="InterPro" id="IPR007344">
    <property type="entry name" value="GrpB/CoaE"/>
</dbReference>
<keyword evidence="2" id="KW-1185">Reference proteome</keyword>
<dbReference type="Pfam" id="PF04229">
    <property type="entry name" value="GrpB"/>
    <property type="match status" value="1"/>
</dbReference>
<dbReference type="Proteomes" id="UP000184442">
    <property type="component" value="Unassembled WGS sequence"/>
</dbReference>
<evidence type="ECO:0000313" key="2">
    <source>
        <dbReference type="Proteomes" id="UP000184442"/>
    </source>
</evidence>
<name>A0A1M6D6N7_9FIRM</name>
<sequence length="194" mass="22371">MLSDKSFTPRSDEELQKSMVGELKPHDAPINLTEYDPSWPDLFEREARRIYSVLGNKALQIEHVGSTSVPGLCAKPIIDILLVVSDSADEEAYVPALEAAGYTLWIREPDWYEHRLFKGPDTDINLHVFSYGAPEIDKMLRFRDWLRSNEADRKIYEEVKRGLANKKWRYVQHYADAKTSIVQEIMERANGNNT</sequence>
<reference evidence="1 2" key="1">
    <citation type="submission" date="2016-11" db="EMBL/GenBank/DDBJ databases">
        <authorList>
            <person name="Jaros S."/>
            <person name="Januszkiewicz K."/>
            <person name="Wedrychowicz H."/>
        </authorList>
    </citation>
    <scope>NUCLEOTIDE SEQUENCE [LARGE SCALE GENOMIC DNA]</scope>
    <source>
        <strain evidence="1 2">DSM 19022</strain>
    </source>
</reference>
<dbReference type="InterPro" id="IPR043519">
    <property type="entry name" value="NT_sf"/>
</dbReference>